<dbReference type="RefSeq" id="WP_182457875.1">
    <property type="nucleotide sequence ID" value="NZ_CP059732.1"/>
</dbReference>
<dbReference type="EMBL" id="CP059732">
    <property type="protein sequence ID" value="QMW00761.1"/>
    <property type="molecule type" value="Genomic_DNA"/>
</dbReference>
<organism evidence="1 2">
    <name type="scientific">Spirosoma foliorum</name>
    <dbReference type="NCBI Taxonomy" id="2710596"/>
    <lineage>
        <taxon>Bacteria</taxon>
        <taxon>Pseudomonadati</taxon>
        <taxon>Bacteroidota</taxon>
        <taxon>Cytophagia</taxon>
        <taxon>Cytophagales</taxon>
        <taxon>Cytophagaceae</taxon>
        <taxon>Spirosoma</taxon>
    </lineage>
</organism>
<evidence type="ECO:0000313" key="2">
    <source>
        <dbReference type="Proteomes" id="UP000515369"/>
    </source>
</evidence>
<sequence>MSKPKMSVGGRSVPGTKRSFSCISKAESVAVVAGQASDSALTSFSGTINVRQMAEDAAKMQDYIANGGKKSESSGVKFIKQSGLFDIRRVGR</sequence>
<keyword evidence="2" id="KW-1185">Reference proteome</keyword>
<protein>
    <submittedName>
        <fullName evidence="1">Uncharacterized protein</fullName>
    </submittedName>
</protein>
<accession>A0A7G5GPG9</accession>
<dbReference type="AlphaFoldDB" id="A0A7G5GPG9"/>
<proteinExistence type="predicted"/>
<dbReference type="KEGG" id="sfol:H3H32_22570"/>
<dbReference type="Proteomes" id="UP000515369">
    <property type="component" value="Chromosome"/>
</dbReference>
<gene>
    <name evidence="1" type="ORF">H3H32_22570</name>
</gene>
<name>A0A7G5GPG9_9BACT</name>
<evidence type="ECO:0000313" key="1">
    <source>
        <dbReference type="EMBL" id="QMW00761.1"/>
    </source>
</evidence>
<reference evidence="1 2" key="1">
    <citation type="submission" date="2020-07" db="EMBL/GenBank/DDBJ databases">
        <title>Spirosoma foliorum sp. nov., isolated from the leaves on the Nejang mountain Korea, Republic of.</title>
        <authorList>
            <person name="Ho H."/>
            <person name="Lee Y.-J."/>
            <person name="Nurcahyanto D.-A."/>
            <person name="Kim S.-G."/>
        </authorList>
    </citation>
    <scope>NUCLEOTIDE SEQUENCE [LARGE SCALE GENOMIC DNA]</scope>
    <source>
        <strain evidence="1 2">PL0136</strain>
    </source>
</reference>